<dbReference type="RefSeq" id="WP_010882061.1">
    <property type="nucleotide sequence ID" value="NC_010741.1"/>
</dbReference>
<dbReference type="GO" id="GO:0005506">
    <property type="term" value="F:iron ion binding"/>
    <property type="evidence" value="ECO:0007669"/>
    <property type="project" value="InterPro"/>
</dbReference>
<organism evidence="2 3">
    <name type="scientific">Treponema pallidum subsp. pallidum (strain SS14)</name>
    <dbReference type="NCBI Taxonomy" id="455434"/>
    <lineage>
        <taxon>Bacteria</taxon>
        <taxon>Pseudomonadati</taxon>
        <taxon>Spirochaetota</taxon>
        <taxon>Spirochaetia</taxon>
        <taxon>Spirochaetales</taxon>
        <taxon>Treponemataceae</taxon>
        <taxon>Treponema</taxon>
    </lineage>
</organism>
<name>A0A0H3BIS4_TREPS</name>
<dbReference type="AlphaFoldDB" id="A0A0H3BIS4"/>
<dbReference type="PATRIC" id="fig|455434.6.peg.609"/>
<dbReference type="GO" id="GO:0016226">
    <property type="term" value="P:iron-sulfur cluster assembly"/>
    <property type="evidence" value="ECO:0007669"/>
    <property type="project" value="InterPro"/>
</dbReference>
<dbReference type="Gene3D" id="3.90.1010.10">
    <property type="match status" value="1"/>
</dbReference>
<accession>A0A0H3BIS4</accession>
<dbReference type="InterPro" id="IPR002871">
    <property type="entry name" value="NIF_FeS_clus_asmbl_NifU_N"/>
</dbReference>
<evidence type="ECO:0000313" key="2">
    <source>
        <dbReference type="EMBL" id="ACD71034.1"/>
    </source>
</evidence>
<dbReference type="EMBL" id="CP000805">
    <property type="protein sequence ID" value="ACD71034.1"/>
    <property type="molecule type" value="Genomic_DNA"/>
</dbReference>
<dbReference type="Pfam" id="PF01592">
    <property type="entry name" value="NifU_N"/>
    <property type="match status" value="1"/>
</dbReference>
<gene>
    <name evidence="2" type="primary">nifU</name>
    <name evidence="2" type="ordered locus">TPASS_0615</name>
</gene>
<dbReference type="NCBIfam" id="TIGR01994">
    <property type="entry name" value="SUF_scaf_2"/>
    <property type="match status" value="1"/>
</dbReference>
<evidence type="ECO:0000259" key="1">
    <source>
        <dbReference type="Pfam" id="PF01592"/>
    </source>
</evidence>
<dbReference type="Proteomes" id="UP000001202">
    <property type="component" value="Chromosome"/>
</dbReference>
<reference evidence="2 3" key="1">
    <citation type="journal article" date="2008" name="BMC Microbiol.">
        <title>Complete genome sequence of Treponema pallidum ssp. pallidum strain SS14 determined with oligonucleotide arrays.</title>
        <authorList>
            <person name="Matejkova P."/>
            <person name="Strouhal M."/>
            <person name="Smajs D."/>
            <person name="Norris S.J."/>
            <person name="Palzkill T."/>
            <person name="Petrosino J.F."/>
            <person name="Sodergren E."/>
            <person name="Norton J.E."/>
            <person name="Singh J."/>
            <person name="Richmond T.A."/>
            <person name="Molla M.N."/>
            <person name="Albert T.J."/>
            <person name="Weinstock G.M."/>
        </authorList>
    </citation>
    <scope>NUCLEOTIDE SEQUENCE [LARGE SCALE GENOMIC DNA]</scope>
    <source>
        <strain evidence="2 3">SS14</strain>
    </source>
</reference>
<dbReference type="GeneID" id="93876382"/>
<dbReference type="PANTHER" id="PTHR10093">
    <property type="entry name" value="IRON-SULFUR CLUSTER ASSEMBLY ENZYME NIFU HOMOLOG"/>
    <property type="match status" value="1"/>
</dbReference>
<dbReference type="CDD" id="cd06664">
    <property type="entry name" value="IscU_like"/>
    <property type="match status" value="1"/>
</dbReference>
<dbReference type="GO" id="GO:0051536">
    <property type="term" value="F:iron-sulfur cluster binding"/>
    <property type="evidence" value="ECO:0007669"/>
    <property type="project" value="InterPro"/>
</dbReference>
<evidence type="ECO:0000313" key="3">
    <source>
        <dbReference type="Proteomes" id="UP000001202"/>
    </source>
</evidence>
<protein>
    <submittedName>
        <fullName evidence="2">Nitrogen fixation protein</fullName>
    </submittedName>
</protein>
<sequence>MNAEAIYRQVLLEYARKQEHRRVLEGPVGIERGHNPSCGDDLTLLIKREGDRIADVAFLGTGCAVSTASTNILIELIKGASVAQAQKTVALFFHMMAQQCLTDQERAHLQDACILACFASMPARIKCATLSWHNADILLHHKKDTDA</sequence>
<feature type="domain" description="NIF system FeS cluster assembly NifU N-terminal" evidence="1">
    <location>
        <begin position="11"/>
        <end position="98"/>
    </location>
</feature>
<dbReference type="KEGG" id="tpp:TPASS_0615"/>
<proteinExistence type="predicted"/>
<dbReference type="SUPFAM" id="SSF82649">
    <property type="entry name" value="SufE/NifU"/>
    <property type="match status" value="1"/>
</dbReference>